<keyword evidence="2" id="KW-1185">Reference proteome</keyword>
<gene>
    <name evidence="1" type="ORF">BDN71DRAFT_1453179</name>
</gene>
<proteinExistence type="predicted"/>
<evidence type="ECO:0000313" key="1">
    <source>
        <dbReference type="EMBL" id="KAF9491263.1"/>
    </source>
</evidence>
<dbReference type="Proteomes" id="UP000807025">
    <property type="component" value="Unassembled WGS sequence"/>
</dbReference>
<name>A0A9P5ZQE2_PLEER</name>
<reference evidence="1" key="1">
    <citation type="submission" date="2020-11" db="EMBL/GenBank/DDBJ databases">
        <authorList>
            <consortium name="DOE Joint Genome Institute"/>
            <person name="Ahrendt S."/>
            <person name="Riley R."/>
            <person name="Andreopoulos W."/>
            <person name="Labutti K."/>
            <person name="Pangilinan J."/>
            <person name="Ruiz-Duenas F.J."/>
            <person name="Barrasa J.M."/>
            <person name="Sanchez-Garcia M."/>
            <person name="Camarero S."/>
            <person name="Miyauchi S."/>
            <person name="Serrano A."/>
            <person name="Linde D."/>
            <person name="Babiker R."/>
            <person name="Drula E."/>
            <person name="Ayuso-Fernandez I."/>
            <person name="Pacheco R."/>
            <person name="Padilla G."/>
            <person name="Ferreira P."/>
            <person name="Barriuso J."/>
            <person name="Kellner H."/>
            <person name="Castanera R."/>
            <person name="Alfaro M."/>
            <person name="Ramirez L."/>
            <person name="Pisabarro A.G."/>
            <person name="Kuo A."/>
            <person name="Tritt A."/>
            <person name="Lipzen A."/>
            <person name="He G."/>
            <person name="Yan M."/>
            <person name="Ng V."/>
            <person name="Cullen D."/>
            <person name="Martin F."/>
            <person name="Rosso M.-N."/>
            <person name="Henrissat B."/>
            <person name="Hibbett D."/>
            <person name="Martinez A.T."/>
            <person name="Grigoriev I.V."/>
        </authorList>
    </citation>
    <scope>NUCLEOTIDE SEQUENCE</scope>
    <source>
        <strain evidence="1">ATCC 90797</strain>
    </source>
</reference>
<protein>
    <submittedName>
        <fullName evidence="1">Uncharacterized protein</fullName>
    </submittedName>
</protein>
<organism evidence="1 2">
    <name type="scientific">Pleurotus eryngii</name>
    <name type="common">Boletus of the steppes</name>
    <dbReference type="NCBI Taxonomy" id="5323"/>
    <lineage>
        <taxon>Eukaryota</taxon>
        <taxon>Fungi</taxon>
        <taxon>Dikarya</taxon>
        <taxon>Basidiomycota</taxon>
        <taxon>Agaricomycotina</taxon>
        <taxon>Agaricomycetes</taxon>
        <taxon>Agaricomycetidae</taxon>
        <taxon>Agaricales</taxon>
        <taxon>Pleurotineae</taxon>
        <taxon>Pleurotaceae</taxon>
        <taxon>Pleurotus</taxon>
    </lineage>
</organism>
<sequence length="65" mass="7502">MSDLKRVAGIPPRALSRRMCVSSSFRTPNNVFPIRHSPAQRAQLCARYAAQSLQKARRDRRRHAR</sequence>
<accession>A0A9P5ZQE2</accession>
<evidence type="ECO:0000313" key="2">
    <source>
        <dbReference type="Proteomes" id="UP000807025"/>
    </source>
</evidence>
<dbReference type="EMBL" id="MU154623">
    <property type="protein sequence ID" value="KAF9491263.1"/>
    <property type="molecule type" value="Genomic_DNA"/>
</dbReference>
<comment type="caution">
    <text evidence="1">The sequence shown here is derived from an EMBL/GenBank/DDBJ whole genome shotgun (WGS) entry which is preliminary data.</text>
</comment>
<dbReference type="AlphaFoldDB" id="A0A9P5ZQE2"/>